<name>A0A1I5P4A1_9GAMM</name>
<reference evidence="1 2" key="1">
    <citation type="submission" date="2016-10" db="EMBL/GenBank/DDBJ databases">
        <authorList>
            <person name="de Groot N.N."/>
        </authorList>
    </citation>
    <scope>NUCLEOTIDE SEQUENCE [LARGE SCALE GENOMIC DNA]</scope>
    <source>
        <strain evidence="1 2">CCUG 59231</strain>
    </source>
</reference>
<dbReference type="AlphaFoldDB" id="A0A1I5P4A1"/>
<dbReference type="STRING" id="658457.SAMN05216601_10860"/>
<protein>
    <recommendedName>
        <fullName evidence="3">Plasmid-related protein</fullName>
    </recommendedName>
</protein>
<dbReference type="EMBL" id="FOWP01000008">
    <property type="protein sequence ID" value="SFP28924.1"/>
    <property type="molecule type" value="Genomic_DNA"/>
</dbReference>
<sequence>MCLEEQLLSKFGPLLTLKQLAEVLHRSPQGLTFTLSRDSDFAQQINSTKLRLGRRVYFRSNLLAAVLEGQTPDLTN</sequence>
<evidence type="ECO:0008006" key="3">
    <source>
        <dbReference type="Google" id="ProtNLM"/>
    </source>
</evidence>
<accession>A0A1I5P4A1</accession>
<gene>
    <name evidence="1" type="ORF">SAMN05216601_10860</name>
</gene>
<evidence type="ECO:0000313" key="1">
    <source>
        <dbReference type="EMBL" id="SFP28924.1"/>
    </source>
</evidence>
<dbReference type="Proteomes" id="UP000182400">
    <property type="component" value="Unassembled WGS sequence"/>
</dbReference>
<evidence type="ECO:0000313" key="2">
    <source>
        <dbReference type="Proteomes" id="UP000182400"/>
    </source>
</evidence>
<organism evidence="1 2">
    <name type="scientific">Ectopseudomonas composti</name>
    <dbReference type="NCBI Taxonomy" id="658457"/>
    <lineage>
        <taxon>Bacteria</taxon>
        <taxon>Pseudomonadati</taxon>
        <taxon>Pseudomonadota</taxon>
        <taxon>Gammaproteobacteria</taxon>
        <taxon>Pseudomonadales</taxon>
        <taxon>Pseudomonadaceae</taxon>
        <taxon>Ectopseudomonas</taxon>
    </lineage>
</organism>
<dbReference type="OrthoDB" id="8910937at2"/>
<proteinExistence type="predicted"/>
<dbReference type="RefSeq" id="WP_074939818.1">
    <property type="nucleotide sequence ID" value="NZ_FOWP01000008.1"/>
</dbReference>